<gene>
    <name evidence="3" type="ORF">FE782_13805</name>
</gene>
<keyword evidence="1" id="KW-0472">Membrane</keyword>
<evidence type="ECO:0000313" key="4">
    <source>
        <dbReference type="Proteomes" id="UP000309676"/>
    </source>
</evidence>
<name>A0A5R9GB90_9BACL</name>
<feature type="domain" description="Beta-lactamase-related" evidence="2">
    <location>
        <begin position="70"/>
        <end position="389"/>
    </location>
</feature>
<accession>A0A5R9GB90</accession>
<feature type="transmembrane region" description="Helical" evidence="1">
    <location>
        <begin position="424"/>
        <end position="448"/>
    </location>
</feature>
<feature type="transmembrane region" description="Helical" evidence="1">
    <location>
        <begin position="499"/>
        <end position="522"/>
    </location>
</feature>
<sequence>MTSFNRKSLGRHDFYSVHWFAERERRKARETKMKWICSVIAACVMFCIAAGPAAAANEAGTKLPLDRIDAYARAQFDIAGIPGGAYAIVDRGRIVQAQGIGFADLASRTEAGPDTVYAVASVTKPMTAAVVLQLAEEGRIDLDAPVKDYLPWFRYADEEASSKVTVRQLLTHSAGVNRFSADGAIYRDVKKNRNSLENAAKALENVRMNAEPGAKGQYCNTCYNLLGLIIEAATGRPYEAYMKERLFEPLGMTNASFRPPVDGSVRTAKEYGYLFGFPVEFEPYWKAFGSSQAPEGGAYASAADLARFAAAALGYGTTEPFFALGGLEPYHRAGVPASDLNGAVYAESGFEAKRIHGVPALEKSGEGMGSSSEIVLLPELGVGIVLLVGEADGEACGRIAEGIVSIVLGHPPETVEGLPNFLQLLGWVSLGLLLLGLVLFAGLIGSFVRLRRRRFETKRRWAVAARAVGFAVVGVPLWYLLFLFRPTEAGFYGYPYDFAVALIAVAVPFSLWAAYSAWALALGRRSNIWRRR</sequence>
<evidence type="ECO:0000259" key="2">
    <source>
        <dbReference type="Pfam" id="PF00144"/>
    </source>
</evidence>
<dbReference type="Gene3D" id="3.40.710.10">
    <property type="entry name" value="DD-peptidase/beta-lactamase superfamily"/>
    <property type="match status" value="1"/>
</dbReference>
<feature type="transmembrane region" description="Helical" evidence="1">
    <location>
        <begin position="460"/>
        <end position="479"/>
    </location>
</feature>
<dbReference type="AlphaFoldDB" id="A0A5R9GB90"/>
<dbReference type="SUPFAM" id="SSF56601">
    <property type="entry name" value="beta-lactamase/transpeptidase-like"/>
    <property type="match status" value="1"/>
</dbReference>
<reference evidence="3 4" key="1">
    <citation type="submission" date="2019-05" db="EMBL/GenBank/DDBJ databases">
        <authorList>
            <person name="Narsing Rao M.P."/>
            <person name="Li W.J."/>
        </authorList>
    </citation>
    <scope>NUCLEOTIDE SEQUENCE [LARGE SCALE GENOMIC DNA]</scope>
    <source>
        <strain evidence="3 4">SYSU_K30003</strain>
    </source>
</reference>
<dbReference type="InterPro" id="IPR012338">
    <property type="entry name" value="Beta-lactam/transpept-like"/>
</dbReference>
<keyword evidence="1" id="KW-0812">Transmembrane</keyword>
<dbReference type="InterPro" id="IPR050789">
    <property type="entry name" value="Diverse_Enzym_Activities"/>
</dbReference>
<dbReference type="InterPro" id="IPR001466">
    <property type="entry name" value="Beta-lactam-related"/>
</dbReference>
<dbReference type="Proteomes" id="UP000309676">
    <property type="component" value="Unassembled WGS sequence"/>
</dbReference>
<dbReference type="PANTHER" id="PTHR43283">
    <property type="entry name" value="BETA-LACTAMASE-RELATED"/>
    <property type="match status" value="1"/>
</dbReference>
<dbReference type="EMBL" id="VCIW01000008">
    <property type="protein sequence ID" value="TLS51576.1"/>
    <property type="molecule type" value="Genomic_DNA"/>
</dbReference>
<proteinExistence type="predicted"/>
<protein>
    <submittedName>
        <fullName evidence="3">Beta-lactamase family protein</fullName>
    </submittedName>
</protein>
<comment type="caution">
    <text evidence="3">The sequence shown here is derived from an EMBL/GenBank/DDBJ whole genome shotgun (WGS) entry which is preliminary data.</text>
</comment>
<evidence type="ECO:0000256" key="1">
    <source>
        <dbReference type="SAM" id="Phobius"/>
    </source>
</evidence>
<dbReference type="PANTHER" id="PTHR43283:SF3">
    <property type="entry name" value="BETA-LACTAMASE FAMILY PROTEIN (AFU_ORTHOLOGUE AFUA_5G07500)"/>
    <property type="match status" value="1"/>
</dbReference>
<organism evidence="3 4">
    <name type="scientific">Paenibacillus antri</name>
    <dbReference type="NCBI Taxonomy" id="2582848"/>
    <lineage>
        <taxon>Bacteria</taxon>
        <taxon>Bacillati</taxon>
        <taxon>Bacillota</taxon>
        <taxon>Bacilli</taxon>
        <taxon>Bacillales</taxon>
        <taxon>Paenibacillaceae</taxon>
        <taxon>Paenibacillus</taxon>
    </lineage>
</organism>
<dbReference type="Pfam" id="PF00144">
    <property type="entry name" value="Beta-lactamase"/>
    <property type="match status" value="1"/>
</dbReference>
<evidence type="ECO:0000313" key="3">
    <source>
        <dbReference type="EMBL" id="TLS51576.1"/>
    </source>
</evidence>
<keyword evidence="1" id="KW-1133">Transmembrane helix</keyword>
<keyword evidence="4" id="KW-1185">Reference proteome</keyword>